<proteinExistence type="predicted"/>
<dbReference type="AlphaFoldDB" id="A0A0M0K4T9"/>
<keyword evidence="2" id="KW-0723">Serine/threonine-protein kinase</keyword>
<feature type="domain" description="Cyclic nucleotide-binding" evidence="14">
    <location>
        <begin position="37"/>
        <end position="119"/>
    </location>
</feature>
<dbReference type="OrthoDB" id="354826at2759"/>
<dbReference type="SMART" id="SM00100">
    <property type="entry name" value="cNMP"/>
    <property type="match status" value="2"/>
</dbReference>
<evidence type="ECO:0000256" key="3">
    <source>
        <dbReference type="ARBA" id="ARBA00022535"/>
    </source>
</evidence>
<dbReference type="SUPFAM" id="SSF56112">
    <property type="entry name" value="Protein kinase-like (PK-like)"/>
    <property type="match status" value="1"/>
</dbReference>
<dbReference type="InterPro" id="IPR011993">
    <property type="entry name" value="PH-like_dom_sf"/>
</dbReference>
<keyword evidence="7 11" id="KW-0067">ATP-binding</keyword>
<dbReference type="Pfam" id="PF00027">
    <property type="entry name" value="cNMP_binding"/>
    <property type="match status" value="2"/>
</dbReference>
<reference evidence="16" key="1">
    <citation type="journal article" date="2015" name="PLoS Genet.">
        <title>Genome Sequence and Transcriptome Analyses of Chrysochromulina tobin: Metabolic Tools for Enhanced Algal Fitness in the Prominent Order Prymnesiales (Haptophyceae).</title>
        <authorList>
            <person name="Hovde B.T."/>
            <person name="Deodato C.R."/>
            <person name="Hunsperger H.M."/>
            <person name="Ryken S.A."/>
            <person name="Yost W."/>
            <person name="Jha R.K."/>
            <person name="Patterson J."/>
            <person name="Monnat R.J. Jr."/>
            <person name="Barlow S.B."/>
            <person name="Starkenburg S.R."/>
            <person name="Cattolico R.A."/>
        </authorList>
    </citation>
    <scope>NUCLEOTIDE SEQUENCE</scope>
    <source>
        <strain evidence="16">CCMP291</strain>
    </source>
</reference>
<dbReference type="PROSITE" id="PS50042">
    <property type="entry name" value="CNMP_BINDING_3"/>
    <property type="match status" value="2"/>
</dbReference>
<evidence type="ECO:0000259" key="13">
    <source>
        <dbReference type="PROSITE" id="PS50011"/>
    </source>
</evidence>
<dbReference type="GO" id="GO:0005524">
    <property type="term" value="F:ATP binding"/>
    <property type="evidence" value="ECO:0007669"/>
    <property type="project" value="UniProtKB-UniRule"/>
</dbReference>
<evidence type="ECO:0000256" key="5">
    <source>
        <dbReference type="ARBA" id="ARBA00022741"/>
    </source>
</evidence>
<evidence type="ECO:0000256" key="6">
    <source>
        <dbReference type="ARBA" id="ARBA00022777"/>
    </source>
</evidence>
<dbReference type="Gene3D" id="1.10.510.10">
    <property type="entry name" value="Transferase(Phosphotransferase) domain 1"/>
    <property type="match status" value="1"/>
</dbReference>
<dbReference type="Gene3D" id="3.30.200.20">
    <property type="entry name" value="Phosphorylase Kinase, domain 1"/>
    <property type="match status" value="1"/>
</dbReference>
<dbReference type="EMBL" id="JWZX01001413">
    <property type="protein sequence ID" value="KOO33824.1"/>
    <property type="molecule type" value="Genomic_DNA"/>
</dbReference>
<accession>A0A0M0K4T9</accession>
<dbReference type="GO" id="GO:0030553">
    <property type="term" value="F:cGMP binding"/>
    <property type="evidence" value="ECO:0007669"/>
    <property type="project" value="UniProtKB-KW"/>
</dbReference>
<evidence type="ECO:0000256" key="7">
    <source>
        <dbReference type="ARBA" id="ARBA00022840"/>
    </source>
</evidence>
<dbReference type="InterPro" id="IPR045270">
    <property type="entry name" value="STKc_AGC"/>
</dbReference>
<dbReference type="Pfam" id="PF00069">
    <property type="entry name" value="Pkinase"/>
    <property type="match status" value="1"/>
</dbReference>
<dbReference type="GO" id="GO:0004691">
    <property type="term" value="F:cAMP-dependent protein kinase activity"/>
    <property type="evidence" value="ECO:0007669"/>
    <property type="project" value="TreeGrafter"/>
</dbReference>
<dbReference type="GO" id="GO:0005952">
    <property type="term" value="C:cAMP-dependent protein kinase complex"/>
    <property type="evidence" value="ECO:0007669"/>
    <property type="project" value="TreeGrafter"/>
</dbReference>
<evidence type="ECO:0000256" key="8">
    <source>
        <dbReference type="ARBA" id="ARBA00022842"/>
    </source>
</evidence>
<organism evidence="15 16">
    <name type="scientific">Chrysochromulina tobinii</name>
    <dbReference type="NCBI Taxonomy" id="1460289"/>
    <lineage>
        <taxon>Eukaryota</taxon>
        <taxon>Haptista</taxon>
        <taxon>Haptophyta</taxon>
        <taxon>Prymnesiophyceae</taxon>
        <taxon>Prymnesiales</taxon>
        <taxon>Chrysochromulinaceae</taxon>
        <taxon>Chrysochromulina</taxon>
    </lineage>
</organism>
<dbReference type="SMART" id="SM00220">
    <property type="entry name" value="S_TKc"/>
    <property type="match status" value="1"/>
</dbReference>
<feature type="region of interest" description="Disordered" evidence="12">
    <location>
        <begin position="1"/>
        <end position="26"/>
    </location>
</feature>
<comment type="cofactor">
    <cofactor evidence="1">
        <name>Mg(2+)</name>
        <dbReference type="ChEBI" id="CHEBI:18420"/>
    </cofactor>
</comment>
<comment type="caution">
    <text evidence="15">The sequence shown here is derived from an EMBL/GenBank/DDBJ whole genome shotgun (WGS) entry which is preliminary data.</text>
</comment>
<dbReference type="InterPro" id="IPR000719">
    <property type="entry name" value="Prot_kinase_dom"/>
</dbReference>
<dbReference type="PANTHER" id="PTHR24353">
    <property type="entry name" value="CYCLIC NUCLEOTIDE-DEPENDENT PROTEIN KINASE"/>
    <property type="match status" value="1"/>
</dbReference>
<keyword evidence="3" id="KW-0140">cGMP</keyword>
<evidence type="ECO:0000259" key="14">
    <source>
        <dbReference type="PROSITE" id="PS50042"/>
    </source>
</evidence>
<dbReference type="CDD" id="cd00038">
    <property type="entry name" value="CAP_ED"/>
    <property type="match status" value="2"/>
</dbReference>
<gene>
    <name evidence="15" type="ORF">Ctob_007461</name>
</gene>
<evidence type="ECO:0000313" key="16">
    <source>
        <dbReference type="Proteomes" id="UP000037460"/>
    </source>
</evidence>
<dbReference type="InterPro" id="IPR014710">
    <property type="entry name" value="RmlC-like_jellyroll"/>
</dbReference>
<dbReference type="InterPro" id="IPR000595">
    <property type="entry name" value="cNMP-bd_dom"/>
</dbReference>
<dbReference type="SUPFAM" id="SSF51206">
    <property type="entry name" value="cAMP-binding domain-like"/>
    <property type="match status" value="2"/>
</dbReference>
<dbReference type="InterPro" id="IPR018490">
    <property type="entry name" value="cNMP-bd_dom_sf"/>
</dbReference>
<dbReference type="InterPro" id="IPR008271">
    <property type="entry name" value="Ser/Thr_kinase_AS"/>
</dbReference>
<evidence type="ECO:0000256" key="1">
    <source>
        <dbReference type="ARBA" id="ARBA00001946"/>
    </source>
</evidence>
<dbReference type="Gene3D" id="2.60.120.10">
    <property type="entry name" value="Jelly Rolls"/>
    <property type="match status" value="2"/>
</dbReference>
<dbReference type="Gene3D" id="2.30.29.30">
    <property type="entry name" value="Pleckstrin-homology domain (PH domain)/Phosphotyrosine-binding domain (PTB)"/>
    <property type="match status" value="1"/>
</dbReference>
<feature type="domain" description="Protein kinase" evidence="13">
    <location>
        <begin position="649"/>
        <end position="906"/>
    </location>
</feature>
<evidence type="ECO:0000313" key="15">
    <source>
        <dbReference type="EMBL" id="KOO33824.1"/>
    </source>
</evidence>
<evidence type="ECO:0000256" key="11">
    <source>
        <dbReference type="PROSITE-ProRule" id="PRU10141"/>
    </source>
</evidence>
<feature type="domain" description="Cyclic nucleotide-binding" evidence="14">
    <location>
        <begin position="339"/>
        <end position="443"/>
    </location>
</feature>
<sequence>MGCAGSRQEGGLDATRASGGTRRLKRSKSSKVIEQLFIDQGKERHLVDGETFIWQGQVSESAFYIRTGYVKLMLKSETGHESHLATRGPGDVLGELALLLGHESTVSAVADGPVVCVEVLQTQLIAQLKADPGQSGRLFKAMAIALAERISELSGKLRAQVTSDSTSAQGKGQTSQQLLPAAEISKTRVQFGLLADEKLMSYYQCSVRAENKGVLESQANVGDMFLFAKHLCFDIKVFAFHKQFVIECKDIAGLLRHDAMHNTVHVQLKGSSYEVTIDHGIEEAMLVLEAARIQALAAEISKDATHGAAASGSAALDEFDEMFEPMVLQEARAQNHRAIDFSLTEDDWVHFLAGAKQRSYKKGEYVLREGQPTAALFQIIKGSVRVELQIKDTAQAVMVGLRRAGDMFGETSLLKSGIATASIAADEDTLLVCLEGQYLEELFQSSPGLPGRFFCFIAAYQAERLYQLTQAAAESKAPTVTTSAIRVPVQQIFESKAFNGLLRKYLLSVQEDVARGNVTHDEADHPINVALGSFDLVVREIEFRKLPDAHVLIKEAKLIADKHVWDTTAPLYLPYLPQRMREELAHQIAALKAGTIMNAQARRMFGEMATLAAAYIESHWYARFLGSEHYNYIVAMKAKEGIVPKLEQFQVIRVLGEGGFGQVIEVIKRDCGVRYAMKVMKKESMKQALGQSWRKKIAMEANLLSAMQHPFLVNLRYAFQNPEFLCLVMDLVPSGDLSEFVLTPRRLTADQARWVIMETVEVFCYMHSQKILYRDLKPENLLVDEAGHVRLIDMGLAVRWTGDRPRRTSRVGTDCYMAPEVRWARKNREAYGTSVDWYTVGVLLYEFLNGALPFSNRDQSRPTYRPGNFPSYECQDFCEKLLTQDWHSRLGCGSAGPDEIKRHPYFKGIDWDIVPSCTLPSPLKGVKGVPKRKKDKELLALRTAQTMHDADLKQNADSDEDVVHTWDFVSPTAIEEEYLESMYRCVSTI</sequence>
<keyword evidence="5 11" id="KW-0547">Nucleotide-binding</keyword>
<keyword evidence="8" id="KW-0460">Magnesium</keyword>
<evidence type="ECO:0000256" key="4">
    <source>
        <dbReference type="ARBA" id="ARBA00022679"/>
    </source>
</evidence>
<dbReference type="Proteomes" id="UP000037460">
    <property type="component" value="Unassembled WGS sequence"/>
</dbReference>
<dbReference type="InterPro" id="IPR011009">
    <property type="entry name" value="Kinase-like_dom_sf"/>
</dbReference>
<feature type="binding site" evidence="11">
    <location>
        <position position="678"/>
    </location>
    <ligand>
        <name>ATP</name>
        <dbReference type="ChEBI" id="CHEBI:30616"/>
    </ligand>
</feature>
<dbReference type="PROSITE" id="PS00107">
    <property type="entry name" value="PROTEIN_KINASE_ATP"/>
    <property type="match status" value="1"/>
</dbReference>
<keyword evidence="9" id="KW-0142">cGMP-binding</keyword>
<evidence type="ECO:0000256" key="10">
    <source>
        <dbReference type="ARBA" id="ARBA00024113"/>
    </source>
</evidence>
<dbReference type="PROSITE" id="PS00108">
    <property type="entry name" value="PROTEIN_KINASE_ST"/>
    <property type="match status" value="1"/>
</dbReference>
<dbReference type="CDD" id="cd05123">
    <property type="entry name" value="STKc_AGC"/>
    <property type="match status" value="1"/>
</dbReference>
<keyword evidence="6 15" id="KW-0418">Kinase</keyword>
<name>A0A0M0K4T9_9EUKA</name>
<keyword evidence="4" id="KW-0808">Transferase</keyword>
<evidence type="ECO:0000256" key="9">
    <source>
        <dbReference type="ARBA" id="ARBA00022992"/>
    </source>
</evidence>
<dbReference type="InterPro" id="IPR017441">
    <property type="entry name" value="Protein_kinase_ATP_BS"/>
</dbReference>
<keyword evidence="16" id="KW-1185">Reference proteome</keyword>
<protein>
    <recommendedName>
        <fullName evidence="10">cGMP-dependent protein kinase</fullName>
    </recommendedName>
</protein>
<evidence type="ECO:0000256" key="2">
    <source>
        <dbReference type="ARBA" id="ARBA00022527"/>
    </source>
</evidence>
<evidence type="ECO:0000256" key="12">
    <source>
        <dbReference type="SAM" id="MobiDB-lite"/>
    </source>
</evidence>
<dbReference type="PROSITE" id="PS50011">
    <property type="entry name" value="PROTEIN_KINASE_DOM"/>
    <property type="match status" value="1"/>
</dbReference>
<dbReference type="PANTHER" id="PTHR24353:SF37">
    <property type="entry name" value="CAMP-DEPENDENT PROTEIN KINASE CATALYTIC SUBUNIT PRKX"/>
    <property type="match status" value="1"/>
</dbReference>